<sequence>MELYTKEYFKKLANQIMLDLNDEEAASLQNDFEVLLQQMDLLNKIDTTDVEEMIYPFETPTAYLREDEVSNVLSQEDALKNAPEVKEGQIIVPKVVG</sequence>
<dbReference type="HAMAP" id="MF_00122">
    <property type="entry name" value="GatC"/>
    <property type="match status" value="1"/>
</dbReference>
<organism evidence="7 8">
    <name type="scientific">Breznakia pachnodae</name>
    <dbReference type="NCBI Taxonomy" id="265178"/>
    <lineage>
        <taxon>Bacteria</taxon>
        <taxon>Bacillati</taxon>
        <taxon>Bacillota</taxon>
        <taxon>Erysipelotrichia</taxon>
        <taxon>Erysipelotrichales</taxon>
        <taxon>Erysipelotrichaceae</taxon>
        <taxon>Breznakia</taxon>
    </lineage>
</organism>
<protein>
    <recommendedName>
        <fullName evidence="6">Aspartyl/glutamyl-tRNA(Asn/Gln) amidotransferase subunit C</fullName>
        <shortName evidence="6">Asp/Glu-ADT subunit C</shortName>
        <ecNumber evidence="6">6.3.5.-</ecNumber>
    </recommendedName>
</protein>
<dbReference type="PANTHER" id="PTHR15004:SF0">
    <property type="entry name" value="GLUTAMYL-TRNA(GLN) AMIDOTRANSFERASE SUBUNIT C, MITOCHONDRIAL"/>
    <property type="match status" value="1"/>
</dbReference>
<keyword evidence="6" id="KW-0547">Nucleotide-binding</keyword>
<dbReference type="GO" id="GO:0050566">
    <property type="term" value="F:asparaginyl-tRNA synthase (glutamine-hydrolyzing) activity"/>
    <property type="evidence" value="ECO:0007669"/>
    <property type="project" value="UniProtKB-EC"/>
</dbReference>
<dbReference type="SUPFAM" id="SSF141000">
    <property type="entry name" value="Glu-tRNAGln amidotransferase C subunit"/>
    <property type="match status" value="1"/>
</dbReference>
<comment type="function">
    <text evidence="3 6">Allows the formation of correctly charged Asn-tRNA(Asn) or Gln-tRNA(Gln) through the transamidation of misacylated Asp-tRNA(Asn) or Glu-tRNA(Gln) in organisms which lack either or both of asparaginyl-tRNA or glutaminyl-tRNA synthetases. The reaction takes place in the presence of glutamine and ATP through an activated phospho-Asp-tRNA(Asn) or phospho-Glu-tRNA(Gln).</text>
</comment>
<dbReference type="EMBL" id="JAUSUR010000008">
    <property type="protein sequence ID" value="MDQ0362796.1"/>
    <property type="molecule type" value="Genomic_DNA"/>
</dbReference>
<keyword evidence="6" id="KW-0648">Protein biosynthesis</keyword>
<dbReference type="RefSeq" id="WP_307410828.1">
    <property type="nucleotide sequence ID" value="NZ_JAUSUR010000008.1"/>
</dbReference>
<comment type="catalytic activity">
    <reaction evidence="5 6">
        <text>L-glutamyl-tRNA(Gln) + L-glutamine + ATP + H2O = L-glutaminyl-tRNA(Gln) + L-glutamate + ADP + phosphate + H(+)</text>
        <dbReference type="Rhea" id="RHEA:17521"/>
        <dbReference type="Rhea" id="RHEA-COMP:9681"/>
        <dbReference type="Rhea" id="RHEA-COMP:9684"/>
        <dbReference type="ChEBI" id="CHEBI:15377"/>
        <dbReference type="ChEBI" id="CHEBI:15378"/>
        <dbReference type="ChEBI" id="CHEBI:29985"/>
        <dbReference type="ChEBI" id="CHEBI:30616"/>
        <dbReference type="ChEBI" id="CHEBI:43474"/>
        <dbReference type="ChEBI" id="CHEBI:58359"/>
        <dbReference type="ChEBI" id="CHEBI:78520"/>
        <dbReference type="ChEBI" id="CHEBI:78521"/>
        <dbReference type="ChEBI" id="CHEBI:456216"/>
    </reaction>
</comment>
<gene>
    <name evidence="6" type="primary">gatC</name>
    <name evidence="7" type="ORF">J2S15_003557</name>
</gene>
<proteinExistence type="inferred from homology"/>
<dbReference type="InterPro" id="IPR003837">
    <property type="entry name" value="GatC"/>
</dbReference>
<evidence type="ECO:0000313" key="7">
    <source>
        <dbReference type="EMBL" id="MDQ0362796.1"/>
    </source>
</evidence>
<dbReference type="Proteomes" id="UP001230220">
    <property type="component" value="Unassembled WGS sequence"/>
</dbReference>
<evidence type="ECO:0000256" key="4">
    <source>
        <dbReference type="ARBA" id="ARBA00047380"/>
    </source>
</evidence>
<dbReference type="InterPro" id="IPR036113">
    <property type="entry name" value="Asp/Glu-ADT_sf_sub_c"/>
</dbReference>
<dbReference type="Pfam" id="PF02686">
    <property type="entry name" value="GatC"/>
    <property type="match status" value="1"/>
</dbReference>
<evidence type="ECO:0000256" key="5">
    <source>
        <dbReference type="ARBA" id="ARBA00047913"/>
    </source>
</evidence>
<keyword evidence="6" id="KW-0067">ATP-binding</keyword>
<dbReference type="PANTHER" id="PTHR15004">
    <property type="entry name" value="GLUTAMYL-TRNA(GLN) AMIDOTRANSFERASE SUBUNIT C, MITOCHONDRIAL"/>
    <property type="match status" value="1"/>
</dbReference>
<dbReference type="EC" id="6.3.5.-" evidence="6"/>
<evidence type="ECO:0000256" key="3">
    <source>
        <dbReference type="ARBA" id="ARBA00024799"/>
    </source>
</evidence>
<dbReference type="GO" id="GO:0050567">
    <property type="term" value="F:glutaminyl-tRNA synthase (glutamine-hydrolyzing) activity"/>
    <property type="evidence" value="ECO:0007669"/>
    <property type="project" value="UniProtKB-EC"/>
</dbReference>
<evidence type="ECO:0000256" key="6">
    <source>
        <dbReference type="HAMAP-Rule" id="MF_00122"/>
    </source>
</evidence>
<evidence type="ECO:0000256" key="1">
    <source>
        <dbReference type="ARBA" id="ARBA00010757"/>
    </source>
</evidence>
<accession>A0ABU0E7V3</accession>
<comment type="subunit">
    <text evidence="2 6">Heterotrimer of A, B and C subunits.</text>
</comment>
<keyword evidence="8" id="KW-1185">Reference proteome</keyword>
<keyword evidence="6 7" id="KW-0436">Ligase</keyword>
<comment type="catalytic activity">
    <reaction evidence="4 6">
        <text>L-aspartyl-tRNA(Asn) + L-glutamine + ATP + H2O = L-asparaginyl-tRNA(Asn) + L-glutamate + ADP + phosphate + 2 H(+)</text>
        <dbReference type="Rhea" id="RHEA:14513"/>
        <dbReference type="Rhea" id="RHEA-COMP:9674"/>
        <dbReference type="Rhea" id="RHEA-COMP:9677"/>
        <dbReference type="ChEBI" id="CHEBI:15377"/>
        <dbReference type="ChEBI" id="CHEBI:15378"/>
        <dbReference type="ChEBI" id="CHEBI:29985"/>
        <dbReference type="ChEBI" id="CHEBI:30616"/>
        <dbReference type="ChEBI" id="CHEBI:43474"/>
        <dbReference type="ChEBI" id="CHEBI:58359"/>
        <dbReference type="ChEBI" id="CHEBI:78515"/>
        <dbReference type="ChEBI" id="CHEBI:78516"/>
        <dbReference type="ChEBI" id="CHEBI:456216"/>
    </reaction>
</comment>
<evidence type="ECO:0000256" key="2">
    <source>
        <dbReference type="ARBA" id="ARBA00011123"/>
    </source>
</evidence>
<evidence type="ECO:0000313" key="8">
    <source>
        <dbReference type="Proteomes" id="UP001230220"/>
    </source>
</evidence>
<reference evidence="7 8" key="1">
    <citation type="submission" date="2023-07" db="EMBL/GenBank/DDBJ databases">
        <title>Genomic Encyclopedia of Type Strains, Phase IV (KMG-IV): sequencing the most valuable type-strain genomes for metagenomic binning, comparative biology and taxonomic classification.</title>
        <authorList>
            <person name="Goeker M."/>
        </authorList>
    </citation>
    <scope>NUCLEOTIDE SEQUENCE [LARGE SCALE GENOMIC DNA]</scope>
    <source>
        <strain evidence="7 8">DSM 16784</strain>
    </source>
</reference>
<comment type="similarity">
    <text evidence="1 6">Belongs to the GatC family.</text>
</comment>
<comment type="caution">
    <text evidence="7">The sequence shown here is derived from an EMBL/GenBank/DDBJ whole genome shotgun (WGS) entry which is preliminary data.</text>
</comment>
<dbReference type="NCBIfam" id="TIGR00135">
    <property type="entry name" value="gatC"/>
    <property type="match status" value="1"/>
</dbReference>
<name>A0ABU0E7V3_9FIRM</name>